<dbReference type="EMBL" id="CP053921">
    <property type="protein sequence ID" value="QKG72359.1"/>
    <property type="molecule type" value="Genomic_DNA"/>
</dbReference>
<dbReference type="GO" id="GO:0016998">
    <property type="term" value="P:cell wall macromolecule catabolic process"/>
    <property type="evidence" value="ECO:0007669"/>
    <property type="project" value="InterPro"/>
</dbReference>
<dbReference type="CDD" id="cd00599">
    <property type="entry name" value="GH25_muramidase"/>
    <property type="match status" value="1"/>
</dbReference>
<dbReference type="Pfam" id="PF01183">
    <property type="entry name" value="Glyco_hydro_25"/>
    <property type="match status" value="1"/>
</dbReference>
<dbReference type="PROSITE" id="PS51904">
    <property type="entry name" value="GLYCOSYL_HYDROL_F25_2"/>
    <property type="match status" value="1"/>
</dbReference>
<dbReference type="KEGG" id="emv:HQR01_13845"/>
<name>A0A7D3XJZ7_9SPHN</name>
<dbReference type="AlphaFoldDB" id="A0A7D3XJZ7"/>
<dbReference type="InterPro" id="IPR002053">
    <property type="entry name" value="Glyco_hydro_25"/>
</dbReference>
<dbReference type="Gene3D" id="3.20.20.80">
    <property type="entry name" value="Glycosidases"/>
    <property type="match status" value="1"/>
</dbReference>
<evidence type="ECO:0000313" key="2">
    <source>
        <dbReference type="EMBL" id="QKG72359.1"/>
    </source>
</evidence>
<organism evidence="2 3">
    <name type="scientific">Erythrobacter mangrovi</name>
    <dbReference type="NCBI Taxonomy" id="2739433"/>
    <lineage>
        <taxon>Bacteria</taxon>
        <taxon>Pseudomonadati</taxon>
        <taxon>Pseudomonadota</taxon>
        <taxon>Alphaproteobacteria</taxon>
        <taxon>Sphingomonadales</taxon>
        <taxon>Erythrobacteraceae</taxon>
        <taxon>Erythrobacter/Porphyrobacter group</taxon>
        <taxon>Erythrobacter</taxon>
    </lineage>
</organism>
<gene>
    <name evidence="2" type="ORF">HQR01_13845</name>
</gene>
<dbReference type="GO" id="GO:0009253">
    <property type="term" value="P:peptidoglycan catabolic process"/>
    <property type="evidence" value="ECO:0007669"/>
    <property type="project" value="InterPro"/>
</dbReference>
<protein>
    <submittedName>
        <fullName evidence="2">Glycoside hydrolase family 25 protein</fullName>
    </submittedName>
</protein>
<comment type="similarity">
    <text evidence="1">Belongs to the glycosyl hydrolase 25 family.</text>
</comment>
<dbReference type="InterPro" id="IPR017853">
    <property type="entry name" value="GH"/>
</dbReference>
<keyword evidence="3" id="KW-1185">Reference proteome</keyword>
<evidence type="ECO:0000256" key="1">
    <source>
        <dbReference type="ARBA" id="ARBA00010646"/>
    </source>
</evidence>
<proteinExistence type="inferred from homology"/>
<dbReference type="GO" id="GO:0003796">
    <property type="term" value="F:lysozyme activity"/>
    <property type="evidence" value="ECO:0007669"/>
    <property type="project" value="InterPro"/>
</dbReference>
<dbReference type="Proteomes" id="UP000504693">
    <property type="component" value="Chromosome"/>
</dbReference>
<keyword evidence="2" id="KW-0378">Hydrolase</keyword>
<evidence type="ECO:0000313" key="3">
    <source>
        <dbReference type="Proteomes" id="UP000504693"/>
    </source>
</evidence>
<accession>A0A7D3XJZ7</accession>
<dbReference type="SUPFAM" id="SSF51445">
    <property type="entry name" value="(Trans)glycosidases"/>
    <property type="match status" value="1"/>
</dbReference>
<reference evidence="2 3" key="1">
    <citation type="submission" date="2020-05" db="EMBL/GenBank/DDBJ databases">
        <title>Erythrobacter mangrovi sp. nov., isolated from rhizosphere soil of mangrove plant (Kandelia candel).</title>
        <authorList>
            <person name="Ye Y.H."/>
        </authorList>
    </citation>
    <scope>NUCLEOTIDE SEQUENCE [LARGE SCALE GENOMIC DNA]</scope>
    <source>
        <strain evidence="2 3">EB310</strain>
    </source>
</reference>
<sequence length="240" mass="26784">MARRKRSRRRPFRLSRGMKMGLFLLLLIGVAAVYAAYEGRSWRPDESVWPDQGALVSAADGPVAFDTLHGLGGKFVYLEASEGSTGHDIGFAQNMVRARAAGLEVGAVHRFDPCQAADGQSANFVTMVPRDRDLLPPAILLEDTTEHCAEHVSKAAVQSELITLVNQIEAHTGKPVILAPIEEFEAAYGVSQRIDRQLWLTRSWFEPDYAARPWLMWTANRWYKSEAAGQPLRWVVVRPL</sequence>